<dbReference type="EMBL" id="CAJVOS010000049">
    <property type="protein sequence ID" value="CAG8198535.1"/>
    <property type="molecule type" value="Genomic_DNA"/>
</dbReference>
<name>A0A9W4I1U3_PENOL</name>
<sequence length="590" mass="66047">MPASQVTDSVESTPPSPKKQRNGSSDDSIFPYPYLPTACVMGQDEYIRPPEYRDQLPALKPVWSEYFHIEIESSADPASGTDSAEWGDDQTAAKRACFEPKVTDSNKELFRTHHPSLSQQTDVYWREESFGRYIWLVEVDGHYVGTHAGGIGIHLIPRGFLEKQKPGLYPCDWLENHQRDPVPESLDPRKFLAPPYLNMLREMCPTSIGARVFVSGYIVLLFKDCAAIKRSWEQDGKIPVFGNLRVCYDVLENLPTNQKICSGAPVSHESDPSTAVASLGLKLRLPQGYEAITVPTHAFVALRPVNWTLFLRISSWYNAIKTKLSRLTRIHRPAIGHTHDTLDRYSPLGRAVTLAHDLRQIGTITKSYDPIADEPLCYPIGFSHDISLVTNPRAKGLPEMEAPSRTACVVGWGSYEDVQAEEPIFMTALNVQNGNSIHRAGHGVSATDNKVALHEGAQHLWENQNLTQNISILWRTEREHDSLEGFSGSVLCLGKREDKTCLAVCFQNFQFPMISKKKLLTEHRPASVVDDMREYALIRGGFLLPEEIRTSEILCHPSATSQTASTFPAKSDRQGILRRSLSSPDIKSKV</sequence>
<reference evidence="2" key="1">
    <citation type="submission" date="2021-07" db="EMBL/GenBank/DDBJ databases">
        <authorList>
            <person name="Branca A.L. A."/>
        </authorList>
    </citation>
    <scope>NUCLEOTIDE SEQUENCE</scope>
</reference>
<accession>A0A9W4I1U3</accession>
<dbReference type="AlphaFoldDB" id="A0A9W4I1U3"/>
<keyword evidence="3" id="KW-1185">Reference proteome</keyword>
<comment type="caution">
    <text evidence="2">The sequence shown here is derived from an EMBL/GenBank/DDBJ whole genome shotgun (WGS) entry which is preliminary data.</text>
</comment>
<dbReference type="OrthoDB" id="3009558at2759"/>
<feature type="compositionally biased region" description="Polar residues" evidence="1">
    <location>
        <begin position="580"/>
        <end position="590"/>
    </location>
</feature>
<feature type="compositionally biased region" description="Polar residues" evidence="1">
    <location>
        <begin position="1"/>
        <end position="13"/>
    </location>
</feature>
<evidence type="ECO:0000313" key="2">
    <source>
        <dbReference type="EMBL" id="CAG8198535.1"/>
    </source>
</evidence>
<organism evidence="2 3">
    <name type="scientific">Penicillium olsonii</name>
    <dbReference type="NCBI Taxonomy" id="99116"/>
    <lineage>
        <taxon>Eukaryota</taxon>
        <taxon>Fungi</taxon>
        <taxon>Dikarya</taxon>
        <taxon>Ascomycota</taxon>
        <taxon>Pezizomycotina</taxon>
        <taxon>Eurotiomycetes</taxon>
        <taxon>Eurotiomycetidae</taxon>
        <taxon>Eurotiales</taxon>
        <taxon>Aspergillaceae</taxon>
        <taxon>Penicillium</taxon>
    </lineage>
</organism>
<proteinExistence type="predicted"/>
<protein>
    <submittedName>
        <fullName evidence="2">Uncharacterized protein</fullName>
    </submittedName>
</protein>
<evidence type="ECO:0000313" key="3">
    <source>
        <dbReference type="Proteomes" id="UP001153618"/>
    </source>
</evidence>
<feature type="region of interest" description="Disordered" evidence="1">
    <location>
        <begin position="1"/>
        <end position="30"/>
    </location>
</feature>
<evidence type="ECO:0000256" key="1">
    <source>
        <dbReference type="SAM" id="MobiDB-lite"/>
    </source>
</evidence>
<dbReference type="Proteomes" id="UP001153618">
    <property type="component" value="Unassembled WGS sequence"/>
</dbReference>
<feature type="region of interest" description="Disordered" evidence="1">
    <location>
        <begin position="562"/>
        <end position="590"/>
    </location>
</feature>
<gene>
    <name evidence="2" type="ORF">POLS_LOCUS7469</name>
</gene>